<keyword evidence="2" id="KW-0238">DNA-binding</keyword>
<dbReference type="Gene3D" id="3.40.1410.10">
    <property type="entry name" value="Chorismate lyase-like"/>
    <property type="match status" value="1"/>
</dbReference>
<evidence type="ECO:0000256" key="2">
    <source>
        <dbReference type="ARBA" id="ARBA00023125"/>
    </source>
</evidence>
<dbReference type="CDD" id="cd07377">
    <property type="entry name" value="WHTH_GntR"/>
    <property type="match status" value="1"/>
</dbReference>
<dbReference type="GO" id="GO:0045892">
    <property type="term" value="P:negative regulation of DNA-templated transcription"/>
    <property type="evidence" value="ECO:0007669"/>
    <property type="project" value="TreeGrafter"/>
</dbReference>
<keyword evidence="6" id="KW-1185">Reference proteome</keyword>
<dbReference type="RefSeq" id="WP_093743386.1">
    <property type="nucleotide sequence ID" value="NZ_FNBP01000008.1"/>
</dbReference>
<dbReference type="Gene3D" id="1.10.10.10">
    <property type="entry name" value="Winged helix-like DNA-binding domain superfamily/Winged helix DNA-binding domain"/>
    <property type="match status" value="1"/>
</dbReference>
<dbReference type="NCBIfam" id="TIGR02325">
    <property type="entry name" value="C_P_lyase_phnF"/>
    <property type="match status" value="1"/>
</dbReference>
<dbReference type="InterPro" id="IPR000524">
    <property type="entry name" value="Tscrpt_reg_HTH_GntR"/>
</dbReference>
<dbReference type="STRING" id="218672.SAMN04489759_108183"/>
<dbReference type="SMART" id="SM00866">
    <property type="entry name" value="UTRA"/>
    <property type="match status" value="1"/>
</dbReference>
<dbReference type="Proteomes" id="UP000199399">
    <property type="component" value="Unassembled WGS sequence"/>
</dbReference>
<name>A0A1G7V0R1_9RHOB</name>
<dbReference type="GO" id="GO:0003700">
    <property type="term" value="F:DNA-binding transcription factor activity"/>
    <property type="evidence" value="ECO:0007669"/>
    <property type="project" value="InterPro"/>
</dbReference>
<evidence type="ECO:0000313" key="5">
    <source>
        <dbReference type="EMBL" id="SDG53422.1"/>
    </source>
</evidence>
<dbReference type="PANTHER" id="PTHR44846">
    <property type="entry name" value="MANNOSYL-D-GLYCERATE TRANSPORT/METABOLISM SYSTEM REPRESSOR MNGR-RELATED"/>
    <property type="match status" value="1"/>
</dbReference>
<evidence type="ECO:0000259" key="4">
    <source>
        <dbReference type="PROSITE" id="PS50949"/>
    </source>
</evidence>
<dbReference type="SUPFAM" id="SSF64288">
    <property type="entry name" value="Chorismate lyase-like"/>
    <property type="match status" value="1"/>
</dbReference>
<dbReference type="SMART" id="SM00345">
    <property type="entry name" value="HTH_GNTR"/>
    <property type="match status" value="1"/>
</dbReference>
<feature type="domain" description="HTH gntR-type" evidence="4">
    <location>
        <begin position="4"/>
        <end position="72"/>
    </location>
</feature>
<evidence type="ECO:0000313" key="6">
    <source>
        <dbReference type="Proteomes" id="UP000199399"/>
    </source>
</evidence>
<dbReference type="GO" id="GO:0003677">
    <property type="term" value="F:DNA binding"/>
    <property type="evidence" value="ECO:0007669"/>
    <property type="project" value="UniProtKB-KW"/>
</dbReference>
<accession>A0A1G7V0R1</accession>
<dbReference type="InterPro" id="IPR050679">
    <property type="entry name" value="Bact_HTH_transcr_reg"/>
</dbReference>
<dbReference type="OrthoDB" id="9800645at2"/>
<evidence type="ECO:0000256" key="3">
    <source>
        <dbReference type="ARBA" id="ARBA00023163"/>
    </source>
</evidence>
<dbReference type="InterPro" id="IPR036388">
    <property type="entry name" value="WH-like_DNA-bd_sf"/>
</dbReference>
<sequence length="237" mass="25682">MARTAIWKNITATLIHDIASGKYAPGDRLPTEAQLSARFGVNRHTVRRAISDMNDHGLTYSRRGAGVFVAQRPTEYPIGKRVRFHQNLAAAGRVPAKEILTLETRVASAHEAVQLGLEEKAPVHVYEGLSLADDQPIAIFRSLFPAARLPKLLAVLETSRSVTSALAAGGVTDYTRASTRLTAKLANATQALHLRLSEGAPILRTEGINVDPKGVPVEYGTTWFAGDRVTLTLNPED</sequence>
<keyword evidence="1" id="KW-0805">Transcription regulation</keyword>
<keyword evidence="3" id="KW-0804">Transcription</keyword>
<evidence type="ECO:0000256" key="1">
    <source>
        <dbReference type="ARBA" id="ARBA00023015"/>
    </source>
</evidence>
<dbReference type="Pfam" id="PF07702">
    <property type="entry name" value="UTRA"/>
    <property type="match status" value="1"/>
</dbReference>
<dbReference type="InterPro" id="IPR028978">
    <property type="entry name" value="Chorismate_lyase_/UTRA_dom_sf"/>
</dbReference>
<dbReference type="SUPFAM" id="SSF46785">
    <property type="entry name" value="Winged helix' DNA-binding domain"/>
    <property type="match status" value="1"/>
</dbReference>
<dbReference type="EMBL" id="FNBP01000008">
    <property type="protein sequence ID" value="SDG53422.1"/>
    <property type="molecule type" value="Genomic_DNA"/>
</dbReference>
<organism evidence="5 6">
    <name type="scientific">Sulfitobacter delicatus</name>
    <dbReference type="NCBI Taxonomy" id="218672"/>
    <lineage>
        <taxon>Bacteria</taxon>
        <taxon>Pseudomonadati</taxon>
        <taxon>Pseudomonadota</taxon>
        <taxon>Alphaproteobacteria</taxon>
        <taxon>Rhodobacterales</taxon>
        <taxon>Roseobacteraceae</taxon>
        <taxon>Sulfitobacter</taxon>
    </lineage>
</organism>
<dbReference type="PANTHER" id="PTHR44846:SF1">
    <property type="entry name" value="MANNOSYL-D-GLYCERATE TRANSPORT_METABOLISM SYSTEM REPRESSOR MNGR-RELATED"/>
    <property type="match status" value="1"/>
</dbReference>
<dbReference type="InterPro" id="IPR012702">
    <property type="entry name" value="CP_lyase_PhnF"/>
</dbReference>
<dbReference type="InterPro" id="IPR036390">
    <property type="entry name" value="WH_DNA-bd_sf"/>
</dbReference>
<dbReference type="Pfam" id="PF00392">
    <property type="entry name" value="GntR"/>
    <property type="match status" value="1"/>
</dbReference>
<proteinExistence type="predicted"/>
<dbReference type="InterPro" id="IPR011663">
    <property type="entry name" value="UTRA"/>
</dbReference>
<reference evidence="6" key="1">
    <citation type="submission" date="2016-10" db="EMBL/GenBank/DDBJ databases">
        <authorList>
            <person name="Varghese N."/>
            <person name="Submissions S."/>
        </authorList>
    </citation>
    <scope>NUCLEOTIDE SEQUENCE [LARGE SCALE GENOMIC DNA]</scope>
    <source>
        <strain evidence="6">DSM 16477</strain>
    </source>
</reference>
<dbReference type="AlphaFoldDB" id="A0A1G7V0R1"/>
<dbReference type="PROSITE" id="PS50949">
    <property type="entry name" value="HTH_GNTR"/>
    <property type="match status" value="1"/>
</dbReference>
<gene>
    <name evidence="5" type="ORF">SAMN04489759_108183</name>
</gene>
<protein>
    <submittedName>
        <fullName evidence="5">Transcriptional regulator, GntR family</fullName>
    </submittedName>
</protein>
<dbReference type="PRINTS" id="PR00035">
    <property type="entry name" value="HTHGNTR"/>
</dbReference>